<dbReference type="OMA" id="LEPYWRE"/>
<evidence type="ECO:0000313" key="4">
    <source>
        <dbReference type="EMBL" id="KHN71266.1"/>
    </source>
</evidence>
<feature type="region of interest" description="Disordered" evidence="1">
    <location>
        <begin position="349"/>
        <end position="532"/>
    </location>
</feature>
<feature type="region of interest" description="Disordered" evidence="1">
    <location>
        <begin position="286"/>
        <end position="309"/>
    </location>
</feature>
<dbReference type="OrthoDB" id="5857665at2759"/>
<feature type="compositionally biased region" description="Acidic residues" evidence="1">
    <location>
        <begin position="550"/>
        <end position="568"/>
    </location>
</feature>
<dbReference type="EMBL" id="JPKZ01022562">
    <property type="protein sequence ID" value="KHN71266.1"/>
    <property type="molecule type" value="Genomic_DNA"/>
</dbReference>
<feature type="compositionally biased region" description="Acidic residues" evidence="1">
    <location>
        <begin position="350"/>
        <end position="365"/>
    </location>
</feature>
<feature type="compositionally biased region" description="Basic and acidic residues" evidence="1">
    <location>
        <begin position="295"/>
        <end position="309"/>
    </location>
</feature>
<keyword evidence="2" id="KW-0472">Membrane</keyword>
<evidence type="ECO:0000313" key="5">
    <source>
        <dbReference type="Proteomes" id="UP000031036"/>
    </source>
</evidence>
<comment type="caution">
    <text evidence="4">The sequence shown here is derived from an EMBL/GenBank/DDBJ whole genome shotgun (WGS) entry which is preliminary data.</text>
</comment>
<keyword evidence="5" id="KW-1185">Reference proteome</keyword>
<gene>
    <name evidence="4" type="ORF">Tcan_08069</name>
</gene>
<evidence type="ECO:0000256" key="3">
    <source>
        <dbReference type="SAM" id="SignalP"/>
    </source>
</evidence>
<keyword evidence="2" id="KW-1133">Transmembrane helix</keyword>
<feature type="chain" id="PRO_5002095601" evidence="3">
    <location>
        <begin position="17"/>
        <end position="711"/>
    </location>
</feature>
<feature type="transmembrane region" description="Helical" evidence="2">
    <location>
        <begin position="638"/>
        <end position="660"/>
    </location>
</feature>
<evidence type="ECO:0000256" key="1">
    <source>
        <dbReference type="SAM" id="MobiDB-lite"/>
    </source>
</evidence>
<feature type="signal peptide" evidence="3">
    <location>
        <begin position="1"/>
        <end position="16"/>
    </location>
</feature>
<feature type="region of interest" description="Disordered" evidence="1">
    <location>
        <begin position="671"/>
        <end position="691"/>
    </location>
</feature>
<accession>A0A0B2UJP1</accession>
<dbReference type="STRING" id="6265.A0A0B2UJP1"/>
<keyword evidence="2" id="KW-0812">Transmembrane</keyword>
<dbReference type="AlphaFoldDB" id="A0A0B2UJP1"/>
<feature type="compositionally biased region" description="Acidic residues" evidence="1">
    <location>
        <begin position="501"/>
        <end position="516"/>
    </location>
</feature>
<feature type="compositionally biased region" description="Polar residues" evidence="1">
    <location>
        <begin position="438"/>
        <end position="448"/>
    </location>
</feature>
<proteinExistence type="predicted"/>
<feature type="compositionally biased region" description="Polar residues" evidence="1">
    <location>
        <begin position="682"/>
        <end position="691"/>
    </location>
</feature>
<protein>
    <submittedName>
        <fullName evidence="4">Uncharacterized protein</fullName>
    </submittedName>
</protein>
<keyword evidence="3" id="KW-0732">Signal</keyword>
<feature type="compositionally biased region" description="Basic and acidic residues" evidence="1">
    <location>
        <begin position="383"/>
        <end position="397"/>
    </location>
</feature>
<dbReference type="Proteomes" id="UP000031036">
    <property type="component" value="Unassembled WGS sequence"/>
</dbReference>
<evidence type="ECO:0000256" key="2">
    <source>
        <dbReference type="SAM" id="Phobius"/>
    </source>
</evidence>
<feature type="compositionally biased region" description="Basic and acidic residues" evidence="1">
    <location>
        <begin position="449"/>
        <end position="481"/>
    </location>
</feature>
<sequence>MLQRVIVAILVATVSTFTVHQMAYQRDCVDLECERTTFEKLITHLGDSNGTITQCRGCQHCTITGYSVCVRPRESGLRARRAPDETIGVCGCTHSIPTTCDAKPTRQKPTNESIRLYNICYLSALQSPPRPQAENRKTSVIVTIEPFWLQPYWKALHLSNLTIHYEFPVTVPENCDGDVIPAAVYGHNDVCSASLQIEMSDPDSVNDEDVNEDQQTYNYYDDDGFSEVQFDRAVFVEAEHVKFWYTVDVVRPRQLNVRNTDNAVIDIKTVMDSDSLEFDLETSKYGFGDSGNEEVAPRHTEKEKERENENVYEIDEGRPVVTTENEETESYQAPKEKTAEEVAREVDFFAADDEVQPISEDEEGESIVADTDPGENTESNEQLGRKMDEAQADRQTDDNLLDLSTVETFESDEELVKIDEMDEEENENDREKDEQTGDETNARTSGGRTHTELDDKPQIGDEQKEHEEKEKEAQEDGRTGESEGGSEVDANTEAVIGGSNGEDEKEAVSNEDDVKDSDEVSSSVLQLDRETDHRPWQPITYVTSTTPVEEIESAENEDEEGVYEEEEDDRIKLHDDTAAVPALDEWSSTNNLNDEEIIVLTTPTSLDGTADNNSVISNGTETVFQEFFNNFGVNHVSLTVYILGLAILACLLLLCVLCCIRKRETLCARCSGSNGRRDKNAHSNGINDSYKYTSANTQSLNVHPERERLNE</sequence>
<name>A0A0B2UJP1_TOXCA</name>
<feature type="region of interest" description="Disordered" evidence="1">
    <location>
        <begin position="550"/>
        <end position="570"/>
    </location>
</feature>
<organism evidence="4 5">
    <name type="scientific">Toxocara canis</name>
    <name type="common">Canine roundworm</name>
    <dbReference type="NCBI Taxonomy" id="6265"/>
    <lineage>
        <taxon>Eukaryota</taxon>
        <taxon>Metazoa</taxon>
        <taxon>Ecdysozoa</taxon>
        <taxon>Nematoda</taxon>
        <taxon>Chromadorea</taxon>
        <taxon>Rhabditida</taxon>
        <taxon>Spirurina</taxon>
        <taxon>Ascaridomorpha</taxon>
        <taxon>Ascaridoidea</taxon>
        <taxon>Toxocaridae</taxon>
        <taxon>Toxocara</taxon>
    </lineage>
</organism>
<reference evidence="4 5" key="1">
    <citation type="submission" date="2014-11" db="EMBL/GenBank/DDBJ databases">
        <title>Genetic blueprint of the zoonotic pathogen Toxocara canis.</title>
        <authorList>
            <person name="Zhu X.-Q."/>
            <person name="Korhonen P.K."/>
            <person name="Cai H."/>
            <person name="Young N.D."/>
            <person name="Nejsum P."/>
            <person name="von Samson-Himmelstjerna G."/>
            <person name="Boag P.R."/>
            <person name="Tan P."/>
            <person name="Li Q."/>
            <person name="Min J."/>
            <person name="Yang Y."/>
            <person name="Wang X."/>
            <person name="Fang X."/>
            <person name="Hall R.S."/>
            <person name="Hofmann A."/>
            <person name="Sternberg P.W."/>
            <person name="Jex A.R."/>
            <person name="Gasser R.B."/>
        </authorList>
    </citation>
    <scope>NUCLEOTIDE SEQUENCE [LARGE SCALE GENOMIC DNA]</scope>
    <source>
        <strain evidence="4">PN_DK_2014</strain>
    </source>
</reference>